<dbReference type="InterPro" id="IPR001509">
    <property type="entry name" value="Epimerase_deHydtase"/>
</dbReference>
<dbReference type="SUPFAM" id="SSF51735">
    <property type="entry name" value="NAD(P)-binding Rossmann-fold domains"/>
    <property type="match status" value="1"/>
</dbReference>
<dbReference type="Gene3D" id="3.40.50.720">
    <property type="entry name" value="NAD(P)-binding Rossmann-like Domain"/>
    <property type="match status" value="1"/>
</dbReference>
<evidence type="ECO:0000259" key="1">
    <source>
        <dbReference type="Pfam" id="PF01370"/>
    </source>
</evidence>
<dbReference type="EMBL" id="WHVB01000011">
    <property type="protein sequence ID" value="KAF8478569.1"/>
    <property type="molecule type" value="Genomic_DNA"/>
</dbReference>
<dbReference type="InterPro" id="IPR036291">
    <property type="entry name" value="NAD(P)-bd_dom_sf"/>
</dbReference>
<accession>A0A9P5MTN2</accession>
<dbReference type="PANTHER" id="PTHR12126:SF16">
    <property type="entry name" value="MIOREX COMPLEX COMPONENT 2"/>
    <property type="match status" value="1"/>
</dbReference>
<organism evidence="2 3">
    <name type="scientific">Russula ochroleuca</name>
    <dbReference type="NCBI Taxonomy" id="152965"/>
    <lineage>
        <taxon>Eukaryota</taxon>
        <taxon>Fungi</taxon>
        <taxon>Dikarya</taxon>
        <taxon>Basidiomycota</taxon>
        <taxon>Agaricomycotina</taxon>
        <taxon>Agaricomycetes</taxon>
        <taxon>Russulales</taxon>
        <taxon>Russulaceae</taxon>
        <taxon>Russula</taxon>
    </lineage>
</organism>
<reference evidence="2" key="1">
    <citation type="submission" date="2019-10" db="EMBL/GenBank/DDBJ databases">
        <authorList>
            <consortium name="DOE Joint Genome Institute"/>
            <person name="Kuo A."/>
            <person name="Miyauchi S."/>
            <person name="Kiss E."/>
            <person name="Drula E."/>
            <person name="Kohler A."/>
            <person name="Sanchez-Garcia M."/>
            <person name="Andreopoulos B."/>
            <person name="Barry K.W."/>
            <person name="Bonito G."/>
            <person name="Buee M."/>
            <person name="Carver A."/>
            <person name="Chen C."/>
            <person name="Cichocki N."/>
            <person name="Clum A."/>
            <person name="Culley D."/>
            <person name="Crous P.W."/>
            <person name="Fauchery L."/>
            <person name="Girlanda M."/>
            <person name="Hayes R."/>
            <person name="Keri Z."/>
            <person name="LaButti K."/>
            <person name="Lipzen A."/>
            <person name="Lombard V."/>
            <person name="Magnuson J."/>
            <person name="Maillard F."/>
            <person name="Morin E."/>
            <person name="Murat C."/>
            <person name="Nolan M."/>
            <person name="Ohm R."/>
            <person name="Pangilinan J."/>
            <person name="Pereira M."/>
            <person name="Perotto S."/>
            <person name="Peter M."/>
            <person name="Riley R."/>
            <person name="Sitrit Y."/>
            <person name="Stielow B."/>
            <person name="Szollosi G."/>
            <person name="Zifcakova L."/>
            <person name="Stursova M."/>
            <person name="Spatafora J.W."/>
            <person name="Tedersoo L."/>
            <person name="Vaario L.-M."/>
            <person name="Yamada A."/>
            <person name="Yan M."/>
            <person name="Wang P."/>
            <person name="Xu J."/>
            <person name="Bruns T."/>
            <person name="Baldrian P."/>
            <person name="Vilgalys R."/>
            <person name="Henrissat B."/>
            <person name="Grigoriev I.V."/>
            <person name="Hibbett D."/>
            <person name="Nagy L.G."/>
            <person name="Martin F.M."/>
        </authorList>
    </citation>
    <scope>NUCLEOTIDE SEQUENCE</scope>
    <source>
        <strain evidence="2">Prilba</strain>
    </source>
</reference>
<proteinExistence type="predicted"/>
<dbReference type="PANTHER" id="PTHR12126">
    <property type="entry name" value="NADH-UBIQUINONE OXIDOREDUCTASE 39 KDA SUBUNIT-RELATED"/>
    <property type="match status" value="1"/>
</dbReference>
<feature type="domain" description="NAD-dependent epimerase/dehydratase" evidence="1">
    <location>
        <begin position="8"/>
        <end position="84"/>
    </location>
</feature>
<comment type="caution">
    <text evidence="2">The sequence shown here is derived from an EMBL/GenBank/DDBJ whole genome shotgun (WGS) entry which is preliminary data.</text>
</comment>
<dbReference type="InterPro" id="IPR051207">
    <property type="entry name" value="ComplexI_NDUFA9_subunit"/>
</dbReference>
<gene>
    <name evidence="2" type="ORF">DFH94DRAFT_61736</name>
</gene>
<name>A0A9P5MTN2_9AGAM</name>
<evidence type="ECO:0000313" key="2">
    <source>
        <dbReference type="EMBL" id="KAF8478569.1"/>
    </source>
</evidence>
<dbReference type="AlphaFoldDB" id="A0A9P5MTN2"/>
<dbReference type="OrthoDB" id="276721at2759"/>
<sequence>MPSPLRKVLVVGGNGFIGSAVCRAALRHGYRVTSISSSGRPFQNPKGHTPTWTEKVEWLRADALQPETYSHLLPGVSAVVHTLGTLLADTRYKDALRRHDLAGAAESFFTGAVRNPLEESPNGYERLNRDSAVQVAEAFVDSVDSTGSERPRPFIYISAEDIFRPVVPAAYIDTKREAEERIDHMIGEKTNYRGVYMRPSLVYHPHLRPYTAALATLLDLSSTIQSNFPKGVPTPSQLLHGFSEMLVGKSSALDSVARALSLPPIHVDHVAQAICVAADEERADVRGKYGVREMRDLIT</sequence>
<reference evidence="2" key="2">
    <citation type="journal article" date="2020" name="Nat. Commun.">
        <title>Large-scale genome sequencing of mycorrhizal fungi provides insights into the early evolution of symbiotic traits.</title>
        <authorList>
            <person name="Miyauchi S."/>
            <person name="Kiss E."/>
            <person name="Kuo A."/>
            <person name="Drula E."/>
            <person name="Kohler A."/>
            <person name="Sanchez-Garcia M."/>
            <person name="Morin E."/>
            <person name="Andreopoulos B."/>
            <person name="Barry K.W."/>
            <person name="Bonito G."/>
            <person name="Buee M."/>
            <person name="Carver A."/>
            <person name="Chen C."/>
            <person name="Cichocki N."/>
            <person name="Clum A."/>
            <person name="Culley D."/>
            <person name="Crous P.W."/>
            <person name="Fauchery L."/>
            <person name="Girlanda M."/>
            <person name="Hayes R.D."/>
            <person name="Keri Z."/>
            <person name="LaButti K."/>
            <person name="Lipzen A."/>
            <person name="Lombard V."/>
            <person name="Magnuson J."/>
            <person name="Maillard F."/>
            <person name="Murat C."/>
            <person name="Nolan M."/>
            <person name="Ohm R.A."/>
            <person name="Pangilinan J."/>
            <person name="Pereira M.F."/>
            <person name="Perotto S."/>
            <person name="Peter M."/>
            <person name="Pfister S."/>
            <person name="Riley R."/>
            <person name="Sitrit Y."/>
            <person name="Stielow J.B."/>
            <person name="Szollosi G."/>
            <person name="Zifcakova L."/>
            <person name="Stursova M."/>
            <person name="Spatafora J.W."/>
            <person name="Tedersoo L."/>
            <person name="Vaario L.M."/>
            <person name="Yamada A."/>
            <person name="Yan M."/>
            <person name="Wang P."/>
            <person name="Xu J."/>
            <person name="Bruns T."/>
            <person name="Baldrian P."/>
            <person name="Vilgalys R."/>
            <person name="Dunand C."/>
            <person name="Henrissat B."/>
            <person name="Grigoriev I.V."/>
            <person name="Hibbett D."/>
            <person name="Nagy L.G."/>
            <person name="Martin F.M."/>
        </authorList>
    </citation>
    <scope>NUCLEOTIDE SEQUENCE</scope>
    <source>
        <strain evidence="2">Prilba</strain>
    </source>
</reference>
<dbReference type="Proteomes" id="UP000759537">
    <property type="component" value="Unassembled WGS sequence"/>
</dbReference>
<protein>
    <submittedName>
        <fullName evidence="2">Mitochondrial protein</fullName>
    </submittedName>
</protein>
<dbReference type="GO" id="GO:0005739">
    <property type="term" value="C:mitochondrion"/>
    <property type="evidence" value="ECO:0007669"/>
    <property type="project" value="TreeGrafter"/>
</dbReference>
<keyword evidence="3" id="KW-1185">Reference proteome</keyword>
<evidence type="ECO:0000313" key="3">
    <source>
        <dbReference type="Proteomes" id="UP000759537"/>
    </source>
</evidence>
<dbReference type="GO" id="GO:0044877">
    <property type="term" value="F:protein-containing complex binding"/>
    <property type="evidence" value="ECO:0007669"/>
    <property type="project" value="TreeGrafter"/>
</dbReference>
<dbReference type="Pfam" id="PF01370">
    <property type="entry name" value="Epimerase"/>
    <property type="match status" value="1"/>
</dbReference>